<dbReference type="RefSeq" id="WP_015206852.1">
    <property type="nucleotide sequence ID" value="NC_019757.1"/>
</dbReference>
<dbReference type="Pfam" id="PF13855">
    <property type="entry name" value="LRR_8"/>
    <property type="match status" value="3"/>
</dbReference>
<dbReference type="PATRIC" id="fig|56107.3.peg.1477"/>
<dbReference type="InterPro" id="IPR057263">
    <property type="entry name" value="COR-B"/>
</dbReference>
<dbReference type="GO" id="GO:0009274">
    <property type="term" value="C:peptidoglycan-based cell wall"/>
    <property type="evidence" value="ECO:0007669"/>
    <property type="project" value="UniProtKB-ARBA"/>
</dbReference>
<evidence type="ECO:0000259" key="12">
    <source>
        <dbReference type="PROSITE" id="PS51424"/>
    </source>
</evidence>
<feature type="domain" description="Roc" evidence="12">
    <location>
        <begin position="316"/>
        <end position="482"/>
    </location>
</feature>
<dbReference type="InterPro" id="IPR027417">
    <property type="entry name" value="P-loop_NTPase"/>
</dbReference>
<evidence type="ECO:0000256" key="11">
    <source>
        <dbReference type="ARBA" id="ARBA00048679"/>
    </source>
</evidence>
<gene>
    <name evidence="13" type="ORF">Cylst_1305</name>
</gene>
<keyword evidence="3" id="KW-0433">Leucine-rich repeat</keyword>
<keyword evidence="6" id="KW-0547">Nucleotide-binding</keyword>
<keyword evidence="2" id="KW-0723">Serine/threonine-protein kinase</keyword>
<keyword evidence="9" id="KW-0342">GTP-binding</keyword>
<keyword evidence="5" id="KW-0677">Repeat</keyword>
<dbReference type="InterPro" id="IPR001611">
    <property type="entry name" value="Leu-rich_rpt"/>
</dbReference>
<sequence>MATTPQSVLAKIREAKEKRLIKLDLRNDWGTPDKDKLTEIPAEVFALTWLEELDLSRNEMTTLPDAIAKLQNLSTLYLSHNGITTLPDAIAQLQNLNSLDLSYNGITTLPDAIAKLHNLTTLNLSVNKITTLPDAIAKLHNLTTLNLSVNRIRTLPDAIAKLHNLTSLNLNGNRITTLPDAIAKLHNLTSLDLSGNRITTLPDAIAKLHNLTSLSLWNNGITTLPDAIAKLHNLTSLDLSGNRITTLPDAIAKLQNLSTLDLRGNEITTLPDAIAQLHNLTSLDLRRNPIEKPPLEVVKKGIEAIRDYFRQLEAEGTDYLYEAKLLIIGEGGAGKTTLAKKIENENYQLQDEDSTKGIEVIPWHFTADGRDFQVNLWDFGGQEIYHATHQFFLTKRSLYILVADTRKEDTDFHYWLNVVELLTDNSPLLIIKNEKQDRHREINEPQLRGRFNNLKETLATNFDTKRGLPELLKLIQHQITSLPHIGIPLPKTWVKVREALENDSRNYIRLAEYLQICQTNGFTLLKNKLQLSSYLHDLGVCLHFQDDPILNNIVILKPKWGTEAVYRVLDDKQVINNSGKFTWKDLQNIWHEEQYATKRGELLQLMINFKLCYEIPHSPKTYIAPQLLTEKQPKYHWNESENLILRYTYDFMPKGIVTQFIVAIHEFIDEQKYVWKSGVILSKDATKAEIIEFYDQREIKIRVAGSHKKDLLTIVTYELDKIHNAYKKLKYNKLIPCNCDTCKGSQKPHFYKFESLKKRISDKRSQVECDVSYQMVNVLDLIDDVIDRGRDNLFTEREDFKINQMPNISVNVTQVQEQKNQIHQKRNNNMSTYNQYGSGDNVAGDKVMGDKIGTQINNSQNLAQAAKDIKELLDQLSQKYSNNGIVGARAIEEIESKPTLKARVVNAIKEAGTEAFEKAVDHPAVSIVIAATKGFIDG</sequence>
<dbReference type="HOGENOM" id="CLU_006878_0_0_3"/>
<comment type="catalytic activity">
    <reaction evidence="10">
        <text>L-threonyl-[protein] + ATP = O-phospho-L-threonyl-[protein] + ADP + H(+)</text>
        <dbReference type="Rhea" id="RHEA:46608"/>
        <dbReference type="Rhea" id="RHEA-COMP:11060"/>
        <dbReference type="Rhea" id="RHEA-COMP:11605"/>
        <dbReference type="ChEBI" id="CHEBI:15378"/>
        <dbReference type="ChEBI" id="CHEBI:30013"/>
        <dbReference type="ChEBI" id="CHEBI:30616"/>
        <dbReference type="ChEBI" id="CHEBI:61977"/>
        <dbReference type="ChEBI" id="CHEBI:456216"/>
        <dbReference type="EC" id="2.7.11.1"/>
    </reaction>
</comment>
<reference evidence="13 14" key="1">
    <citation type="submission" date="2012-06" db="EMBL/GenBank/DDBJ databases">
        <title>Finished chromosome of genome of Cylindrospermum stagnale PCC 7417.</title>
        <authorList>
            <consortium name="US DOE Joint Genome Institute"/>
            <person name="Gugger M."/>
            <person name="Coursin T."/>
            <person name="Rippka R."/>
            <person name="Tandeau De Marsac N."/>
            <person name="Huntemann M."/>
            <person name="Wei C.-L."/>
            <person name="Han J."/>
            <person name="Detter J.C."/>
            <person name="Han C."/>
            <person name="Tapia R."/>
            <person name="Chen A."/>
            <person name="Kyrpides N."/>
            <person name="Mavromatis K."/>
            <person name="Markowitz V."/>
            <person name="Szeto E."/>
            <person name="Ivanova N."/>
            <person name="Pagani I."/>
            <person name="Pati A."/>
            <person name="Goodwin L."/>
            <person name="Nordberg H.P."/>
            <person name="Cantor M.N."/>
            <person name="Hua S.X."/>
            <person name="Woyke T."/>
            <person name="Kerfeld C.A."/>
        </authorList>
    </citation>
    <scope>NUCLEOTIDE SEQUENCE [LARGE SCALE GENOMIC DNA]</scope>
    <source>
        <strain evidence="13 14">PCC 7417</strain>
    </source>
</reference>
<keyword evidence="14" id="KW-1185">Reference proteome</keyword>
<organism evidence="13 14">
    <name type="scientific">Cylindrospermum stagnale PCC 7417</name>
    <dbReference type="NCBI Taxonomy" id="56107"/>
    <lineage>
        <taxon>Bacteria</taxon>
        <taxon>Bacillati</taxon>
        <taxon>Cyanobacteriota</taxon>
        <taxon>Cyanophyceae</taxon>
        <taxon>Nostocales</taxon>
        <taxon>Nostocaceae</taxon>
        <taxon>Cylindrospermum</taxon>
    </lineage>
</organism>
<evidence type="ECO:0000256" key="1">
    <source>
        <dbReference type="ARBA" id="ARBA00012513"/>
    </source>
</evidence>
<evidence type="ECO:0000256" key="6">
    <source>
        <dbReference type="ARBA" id="ARBA00022741"/>
    </source>
</evidence>
<accession>K9WV03</accession>
<dbReference type="EC" id="2.7.11.1" evidence="1"/>
<dbReference type="GO" id="GO:0005737">
    <property type="term" value="C:cytoplasm"/>
    <property type="evidence" value="ECO:0007669"/>
    <property type="project" value="TreeGrafter"/>
</dbReference>
<evidence type="ECO:0000313" key="13">
    <source>
        <dbReference type="EMBL" id="AFZ23596.1"/>
    </source>
</evidence>
<evidence type="ECO:0000256" key="8">
    <source>
        <dbReference type="ARBA" id="ARBA00022840"/>
    </source>
</evidence>
<keyword evidence="8" id="KW-0067">ATP-binding</keyword>
<evidence type="ECO:0000256" key="2">
    <source>
        <dbReference type="ARBA" id="ARBA00022527"/>
    </source>
</evidence>
<dbReference type="InterPro" id="IPR032171">
    <property type="entry name" value="COR-A"/>
</dbReference>
<evidence type="ECO:0000256" key="10">
    <source>
        <dbReference type="ARBA" id="ARBA00047899"/>
    </source>
</evidence>
<dbReference type="Proteomes" id="UP000010475">
    <property type="component" value="Chromosome"/>
</dbReference>
<dbReference type="SMART" id="SM00365">
    <property type="entry name" value="LRR_SD22"/>
    <property type="match status" value="6"/>
</dbReference>
<dbReference type="InterPro" id="IPR036388">
    <property type="entry name" value="WH-like_DNA-bd_sf"/>
</dbReference>
<dbReference type="InterPro" id="IPR020859">
    <property type="entry name" value="ROC"/>
</dbReference>
<dbReference type="Pfam" id="PF25497">
    <property type="entry name" value="COR-B"/>
    <property type="match status" value="1"/>
</dbReference>
<evidence type="ECO:0000256" key="9">
    <source>
        <dbReference type="ARBA" id="ARBA00023134"/>
    </source>
</evidence>
<dbReference type="SMART" id="SM00369">
    <property type="entry name" value="LRR_TYP"/>
    <property type="match status" value="11"/>
</dbReference>
<keyword evidence="7" id="KW-0418">Kinase</keyword>
<dbReference type="AlphaFoldDB" id="K9WV03"/>
<evidence type="ECO:0000256" key="3">
    <source>
        <dbReference type="ARBA" id="ARBA00022614"/>
    </source>
</evidence>
<dbReference type="STRING" id="56107.Cylst_1305"/>
<dbReference type="OrthoDB" id="459949at2"/>
<dbReference type="Pfam" id="PF16095">
    <property type="entry name" value="COR-A"/>
    <property type="match status" value="1"/>
</dbReference>
<dbReference type="PROSITE" id="PS51424">
    <property type="entry name" value="ROC"/>
    <property type="match status" value="1"/>
</dbReference>
<dbReference type="KEGG" id="csg:Cylst_1305"/>
<dbReference type="SMART" id="SM00364">
    <property type="entry name" value="LRR_BAC"/>
    <property type="match status" value="10"/>
</dbReference>
<evidence type="ECO:0000256" key="7">
    <source>
        <dbReference type="ARBA" id="ARBA00022777"/>
    </source>
</evidence>
<dbReference type="SUPFAM" id="SSF52058">
    <property type="entry name" value="L domain-like"/>
    <property type="match status" value="1"/>
</dbReference>
<evidence type="ECO:0000256" key="5">
    <source>
        <dbReference type="ARBA" id="ARBA00022737"/>
    </source>
</evidence>
<dbReference type="InterPro" id="IPR003591">
    <property type="entry name" value="Leu-rich_rpt_typical-subtyp"/>
</dbReference>
<dbReference type="GO" id="GO:0005524">
    <property type="term" value="F:ATP binding"/>
    <property type="evidence" value="ECO:0007669"/>
    <property type="project" value="UniProtKB-KW"/>
</dbReference>
<dbReference type="PANTHER" id="PTHR48051">
    <property type="match status" value="1"/>
</dbReference>
<dbReference type="Gene3D" id="1.10.10.2200">
    <property type="match status" value="1"/>
</dbReference>
<dbReference type="PRINTS" id="PR00019">
    <property type="entry name" value="LEURICHRPT"/>
</dbReference>
<proteinExistence type="predicted"/>
<dbReference type="EMBL" id="CP003642">
    <property type="protein sequence ID" value="AFZ23596.1"/>
    <property type="molecule type" value="Genomic_DNA"/>
</dbReference>
<evidence type="ECO:0000256" key="4">
    <source>
        <dbReference type="ARBA" id="ARBA00022679"/>
    </source>
</evidence>
<dbReference type="InterPro" id="IPR050216">
    <property type="entry name" value="LRR_domain-containing"/>
</dbReference>
<dbReference type="PRINTS" id="PR00449">
    <property type="entry name" value="RASTRNSFRMNG"/>
</dbReference>
<evidence type="ECO:0000313" key="14">
    <source>
        <dbReference type="Proteomes" id="UP000010475"/>
    </source>
</evidence>
<protein>
    <recommendedName>
        <fullName evidence="1">non-specific serine/threonine protein kinase</fullName>
        <ecNumber evidence="1">2.7.11.1</ecNumber>
    </recommendedName>
</protein>
<dbReference type="Pfam" id="PF08477">
    <property type="entry name" value="Roc"/>
    <property type="match status" value="1"/>
</dbReference>
<dbReference type="PROSITE" id="PS51450">
    <property type="entry name" value="LRR"/>
    <property type="match status" value="8"/>
</dbReference>
<dbReference type="Gene3D" id="1.10.10.10">
    <property type="entry name" value="Winged helix-like DNA-binding domain superfamily/Winged helix DNA-binding domain"/>
    <property type="match status" value="1"/>
</dbReference>
<dbReference type="FunFam" id="3.80.10.10:FF:001164">
    <property type="entry name" value="GH01279p"/>
    <property type="match status" value="1"/>
</dbReference>
<dbReference type="SUPFAM" id="SSF52540">
    <property type="entry name" value="P-loop containing nucleoside triphosphate hydrolases"/>
    <property type="match status" value="1"/>
</dbReference>
<name>K9WV03_9NOST</name>
<dbReference type="Gene3D" id="3.40.50.300">
    <property type="entry name" value="P-loop containing nucleotide triphosphate hydrolases"/>
    <property type="match status" value="1"/>
</dbReference>
<dbReference type="Pfam" id="PF00560">
    <property type="entry name" value="LRR_1"/>
    <property type="match status" value="2"/>
</dbReference>
<dbReference type="Gene3D" id="3.80.10.10">
    <property type="entry name" value="Ribonuclease Inhibitor"/>
    <property type="match status" value="2"/>
</dbReference>
<dbReference type="Gene3D" id="3.30.310.200">
    <property type="match status" value="1"/>
</dbReference>
<dbReference type="GO" id="GO:0004674">
    <property type="term" value="F:protein serine/threonine kinase activity"/>
    <property type="evidence" value="ECO:0007669"/>
    <property type="project" value="UniProtKB-KW"/>
</dbReference>
<dbReference type="InterPro" id="IPR032675">
    <property type="entry name" value="LRR_dom_sf"/>
</dbReference>
<dbReference type="eggNOG" id="COG1100">
    <property type="taxonomic scope" value="Bacteria"/>
</dbReference>
<comment type="catalytic activity">
    <reaction evidence="11">
        <text>L-seryl-[protein] + ATP = O-phospho-L-seryl-[protein] + ADP + H(+)</text>
        <dbReference type="Rhea" id="RHEA:17989"/>
        <dbReference type="Rhea" id="RHEA-COMP:9863"/>
        <dbReference type="Rhea" id="RHEA-COMP:11604"/>
        <dbReference type="ChEBI" id="CHEBI:15378"/>
        <dbReference type="ChEBI" id="CHEBI:29999"/>
        <dbReference type="ChEBI" id="CHEBI:30616"/>
        <dbReference type="ChEBI" id="CHEBI:83421"/>
        <dbReference type="ChEBI" id="CHEBI:456216"/>
        <dbReference type="EC" id="2.7.11.1"/>
    </reaction>
</comment>
<keyword evidence="4" id="KW-0808">Transferase</keyword>
<dbReference type="eggNOG" id="COG4886">
    <property type="taxonomic scope" value="Bacteria"/>
</dbReference>
<dbReference type="PANTHER" id="PTHR48051:SF1">
    <property type="entry name" value="RAS SUPPRESSOR PROTEIN 1"/>
    <property type="match status" value="1"/>
</dbReference>